<keyword evidence="6 11" id="KW-0548">Nucleotidyltransferase</keyword>
<evidence type="ECO:0000256" key="8">
    <source>
        <dbReference type="ARBA" id="ARBA00029924"/>
    </source>
</evidence>
<dbReference type="Proteomes" id="UP000824142">
    <property type="component" value="Unassembled WGS sequence"/>
</dbReference>
<organism evidence="12 13">
    <name type="scientific">Candidatus Enterousia avicola</name>
    <dbReference type="NCBI Taxonomy" id="2840787"/>
    <lineage>
        <taxon>Bacteria</taxon>
        <taxon>Pseudomonadati</taxon>
        <taxon>Pseudomonadota</taxon>
        <taxon>Alphaproteobacteria</taxon>
        <taxon>Candidatus Enterousia</taxon>
    </lineage>
</organism>
<dbReference type="PANTHER" id="PTHR34476:SF1">
    <property type="entry name" value="DNA-DIRECTED RNA POLYMERASE SUBUNIT OMEGA"/>
    <property type="match status" value="1"/>
</dbReference>
<evidence type="ECO:0000256" key="6">
    <source>
        <dbReference type="ARBA" id="ARBA00022695"/>
    </source>
</evidence>
<evidence type="ECO:0000256" key="9">
    <source>
        <dbReference type="ARBA" id="ARBA00030998"/>
    </source>
</evidence>
<keyword evidence="5 11" id="KW-0808">Transferase</keyword>
<dbReference type="GO" id="GO:0003899">
    <property type="term" value="F:DNA-directed RNA polymerase activity"/>
    <property type="evidence" value="ECO:0007669"/>
    <property type="project" value="UniProtKB-UniRule"/>
</dbReference>
<evidence type="ECO:0000256" key="3">
    <source>
        <dbReference type="ARBA" id="ARBA00013725"/>
    </source>
</evidence>
<evidence type="ECO:0000313" key="12">
    <source>
        <dbReference type="EMBL" id="HIU65031.1"/>
    </source>
</evidence>
<keyword evidence="7 11" id="KW-0804">Transcription</keyword>
<evidence type="ECO:0000256" key="1">
    <source>
        <dbReference type="ARBA" id="ARBA00006711"/>
    </source>
</evidence>
<evidence type="ECO:0000256" key="5">
    <source>
        <dbReference type="ARBA" id="ARBA00022679"/>
    </source>
</evidence>
<comment type="catalytic activity">
    <reaction evidence="10 11">
        <text>RNA(n) + a ribonucleoside 5'-triphosphate = RNA(n+1) + diphosphate</text>
        <dbReference type="Rhea" id="RHEA:21248"/>
        <dbReference type="Rhea" id="RHEA-COMP:14527"/>
        <dbReference type="Rhea" id="RHEA-COMP:17342"/>
        <dbReference type="ChEBI" id="CHEBI:33019"/>
        <dbReference type="ChEBI" id="CHEBI:61557"/>
        <dbReference type="ChEBI" id="CHEBI:140395"/>
        <dbReference type="EC" id="2.7.7.6"/>
    </reaction>
</comment>
<comment type="subunit">
    <text evidence="11">The RNAP catalytic core consists of 2 alpha, 1 beta, 1 beta' and 1 omega subunit. When a sigma factor is associated with the core the holoenzyme is formed, which can initiate transcription.</text>
</comment>
<dbReference type="EC" id="2.7.7.6" evidence="2 11"/>
<protein>
    <recommendedName>
        <fullName evidence="3 11">DNA-directed RNA polymerase subunit omega</fullName>
        <shortName evidence="11">RNAP omega subunit</shortName>
        <ecNumber evidence="2 11">2.7.7.6</ecNumber>
    </recommendedName>
    <alternativeName>
        <fullName evidence="9 11">RNA polymerase omega subunit</fullName>
    </alternativeName>
    <alternativeName>
        <fullName evidence="8 11">Transcriptase subunit omega</fullName>
    </alternativeName>
</protein>
<dbReference type="PANTHER" id="PTHR34476">
    <property type="entry name" value="DNA-DIRECTED RNA POLYMERASE SUBUNIT OMEGA"/>
    <property type="match status" value="1"/>
</dbReference>
<accession>A0A9D1SLV9</accession>
<dbReference type="GO" id="GO:0003677">
    <property type="term" value="F:DNA binding"/>
    <property type="evidence" value="ECO:0007669"/>
    <property type="project" value="UniProtKB-UniRule"/>
</dbReference>
<evidence type="ECO:0000256" key="2">
    <source>
        <dbReference type="ARBA" id="ARBA00012418"/>
    </source>
</evidence>
<dbReference type="SUPFAM" id="SSF63562">
    <property type="entry name" value="RPB6/omega subunit-like"/>
    <property type="match status" value="1"/>
</dbReference>
<dbReference type="GO" id="GO:0006351">
    <property type="term" value="P:DNA-templated transcription"/>
    <property type="evidence" value="ECO:0007669"/>
    <property type="project" value="UniProtKB-UniRule"/>
</dbReference>
<dbReference type="NCBIfam" id="TIGR00690">
    <property type="entry name" value="rpoZ"/>
    <property type="match status" value="1"/>
</dbReference>
<keyword evidence="4 11" id="KW-0240">DNA-directed RNA polymerase</keyword>
<sequence>MARITNSDTLPFVESRYELGMLASQRVRDLNGGAEPVVDKGNDKPTVVALREIATGKLDIENLRHEFIQSYKDTPVSADADDSLELTTAEDPKLREIDAELENALVEDPMTVDEAEEEAETSAE</sequence>
<comment type="similarity">
    <text evidence="1 11">Belongs to the RNA polymerase subunit omega family.</text>
</comment>
<gene>
    <name evidence="11 12" type="primary">rpoZ</name>
    <name evidence="12" type="ORF">IAC63_00105</name>
</gene>
<dbReference type="InterPro" id="IPR006110">
    <property type="entry name" value="Pol_omega/Rpo6/RPB6"/>
</dbReference>
<dbReference type="InterPro" id="IPR036161">
    <property type="entry name" value="RPB6/omega-like_sf"/>
</dbReference>
<dbReference type="SMART" id="SM01409">
    <property type="entry name" value="RNA_pol_Rpb6"/>
    <property type="match status" value="1"/>
</dbReference>
<dbReference type="AlphaFoldDB" id="A0A9D1SLV9"/>
<comment type="caution">
    <text evidence="12">The sequence shown here is derived from an EMBL/GenBank/DDBJ whole genome shotgun (WGS) entry which is preliminary data.</text>
</comment>
<evidence type="ECO:0000256" key="11">
    <source>
        <dbReference type="HAMAP-Rule" id="MF_00366"/>
    </source>
</evidence>
<dbReference type="InterPro" id="IPR003716">
    <property type="entry name" value="DNA-dir_RNA_pol_omega"/>
</dbReference>
<dbReference type="HAMAP" id="MF_00366">
    <property type="entry name" value="RNApol_bact_RpoZ"/>
    <property type="match status" value="1"/>
</dbReference>
<proteinExistence type="inferred from homology"/>
<evidence type="ECO:0000256" key="4">
    <source>
        <dbReference type="ARBA" id="ARBA00022478"/>
    </source>
</evidence>
<name>A0A9D1SLV9_9PROT</name>
<reference evidence="12" key="1">
    <citation type="submission" date="2020-10" db="EMBL/GenBank/DDBJ databases">
        <authorList>
            <person name="Gilroy R."/>
        </authorList>
    </citation>
    <scope>NUCLEOTIDE SEQUENCE</scope>
    <source>
        <strain evidence="12">CHK136-897</strain>
    </source>
</reference>
<dbReference type="EMBL" id="DVNO01000001">
    <property type="protein sequence ID" value="HIU65031.1"/>
    <property type="molecule type" value="Genomic_DNA"/>
</dbReference>
<dbReference type="GO" id="GO:0000428">
    <property type="term" value="C:DNA-directed RNA polymerase complex"/>
    <property type="evidence" value="ECO:0007669"/>
    <property type="project" value="UniProtKB-KW"/>
</dbReference>
<evidence type="ECO:0000256" key="7">
    <source>
        <dbReference type="ARBA" id="ARBA00023163"/>
    </source>
</evidence>
<dbReference type="Pfam" id="PF01192">
    <property type="entry name" value="RNA_pol_Rpb6"/>
    <property type="match status" value="1"/>
</dbReference>
<reference evidence="12" key="2">
    <citation type="journal article" date="2021" name="PeerJ">
        <title>Extensive microbial diversity within the chicken gut microbiome revealed by metagenomics and culture.</title>
        <authorList>
            <person name="Gilroy R."/>
            <person name="Ravi A."/>
            <person name="Getino M."/>
            <person name="Pursley I."/>
            <person name="Horton D.L."/>
            <person name="Alikhan N.F."/>
            <person name="Baker D."/>
            <person name="Gharbi K."/>
            <person name="Hall N."/>
            <person name="Watson M."/>
            <person name="Adriaenssens E.M."/>
            <person name="Foster-Nyarko E."/>
            <person name="Jarju S."/>
            <person name="Secka A."/>
            <person name="Antonio M."/>
            <person name="Oren A."/>
            <person name="Chaudhuri R.R."/>
            <person name="La Ragione R."/>
            <person name="Hildebrand F."/>
            <person name="Pallen M.J."/>
        </authorList>
    </citation>
    <scope>NUCLEOTIDE SEQUENCE</scope>
    <source>
        <strain evidence="12">CHK136-897</strain>
    </source>
</reference>
<comment type="function">
    <text evidence="11">Promotes RNA polymerase assembly. Latches the N- and C-terminal regions of the beta' subunit thereby facilitating its interaction with the beta and alpha subunits.</text>
</comment>
<dbReference type="Gene3D" id="3.90.940.10">
    <property type="match status" value="1"/>
</dbReference>
<evidence type="ECO:0000256" key="10">
    <source>
        <dbReference type="ARBA" id="ARBA00048552"/>
    </source>
</evidence>
<evidence type="ECO:0000313" key="13">
    <source>
        <dbReference type="Proteomes" id="UP000824142"/>
    </source>
</evidence>